<dbReference type="PROSITE" id="PS00113">
    <property type="entry name" value="ADENYLATE_KINASE"/>
    <property type="match status" value="1"/>
</dbReference>
<comment type="subunit">
    <text evidence="5 7">Monomer.</text>
</comment>
<comment type="function">
    <text evidence="5">Catalyzes the reversible transfer of the terminal phosphate group between ATP and AMP. Plays an important role in cellular energy homeostasis and in adenine nucleotide metabolism.</text>
</comment>
<dbReference type="InterPro" id="IPR007862">
    <property type="entry name" value="Adenylate_kinase_lid-dom"/>
</dbReference>
<dbReference type="AlphaFoldDB" id="A0A2S8FEK1"/>
<dbReference type="PRINTS" id="PR00094">
    <property type="entry name" value="ADENYLTKNASE"/>
</dbReference>
<reference evidence="9 10" key="1">
    <citation type="submission" date="2018-02" db="EMBL/GenBank/DDBJ databases">
        <title>Comparative genomes isolates from brazilian mangrove.</title>
        <authorList>
            <person name="Araujo J.E."/>
            <person name="Taketani R.G."/>
            <person name="Silva M.C.P."/>
            <person name="Loureco M.V."/>
            <person name="Andreote F.D."/>
        </authorList>
    </citation>
    <scope>NUCLEOTIDE SEQUENCE [LARGE SCALE GENOMIC DNA]</scope>
    <source>
        <strain evidence="9 10">HEX-2 MGV</strain>
    </source>
</reference>
<dbReference type="EMBL" id="PUIA01000038">
    <property type="protein sequence ID" value="PQO30572.1"/>
    <property type="molecule type" value="Genomic_DNA"/>
</dbReference>
<evidence type="ECO:0000256" key="5">
    <source>
        <dbReference type="HAMAP-Rule" id="MF_00235"/>
    </source>
</evidence>
<dbReference type="EC" id="2.7.4.3" evidence="5 7"/>
<evidence type="ECO:0000259" key="8">
    <source>
        <dbReference type="Pfam" id="PF05191"/>
    </source>
</evidence>
<feature type="binding site" evidence="5">
    <location>
        <begin position="58"/>
        <end position="60"/>
    </location>
    <ligand>
        <name>AMP</name>
        <dbReference type="ChEBI" id="CHEBI:456215"/>
    </ligand>
</feature>
<comment type="catalytic activity">
    <reaction evidence="5 7">
        <text>AMP + ATP = 2 ADP</text>
        <dbReference type="Rhea" id="RHEA:12973"/>
        <dbReference type="ChEBI" id="CHEBI:30616"/>
        <dbReference type="ChEBI" id="CHEBI:456215"/>
        <dbReference type="ChEBI" id="CHEBI:456216"/>
        <dbReference type="EC" id="2.7.4.3"/>
    </reaction>
</comment>
<feature type="binding site" evidence="5">
    <location>
        <position position="126"/>
    </location>
    <ligand>
        <name>Zn(2+)</name>
        <dbReference type="ChEBI" id="CHEBI:29105"/>
        <note>structural</note>
    </ligand>
</feature>
<name>A0A2S8FEK1_9BACT</name>
<feature type="binding site" evidence="5">
    <location>
        <position position="129"/>
    </location>
    <ligand>
        <name>Zn(2+)</name>
        <dbReference type="ChEBI" id="CHEBI:29105"/>
        <note>structural</note>
    </ligand>
</feature>
<comment type="pathway">
    <text evidence="5">Purine metabolism; AMP biosynthesis via salvage pathway; AMP from ADP: step 1/1.</text>
</comment>
<dbReference type="InterPro" id="IPR036193">
    <property type="entry name" value="ADK_active_lid_dom_sf"/>
</dbReference>
<keyword evidence="3 5" id="KW-0547">Nucleotide-binding</keyword>
<feature type="binding site" evidence="5">
    <location>
        <position position="195"/>
    </location>
    <ligand>
        <name>ATP</name>
        <dbReference type="ChEBI" id="CHEBI:30616"/>
    </ligand>
</feature>
<dbReference type="Proteomes" id="UP000240009">
    <property type="component" value="Unassembled WGS sequence"/>
</dbReference>
<dbReference type="CDD" id="cd01428">
    <property type="entry name" value="ADK"/>
    <property type="match status" value="1"/>
</dbReference>
<comment type="similarity">
    <text evidence="5 6">Belongs to the adenylate kinase family.</text>
</comment>
<dbReference type="GO" id="GO:0044209">
    <property type="term" value="P:AMP salvage"/>
    <property type="evidence" value="ECO:0007669"/>
    <property type="project" value="UniProtKB-UniRule"/>
</dbReference>
<feature type="binding site" evidence="5">
    <location>
        <begin position="11"/>
        <end position="16"/>
    </location>
    <ligand>
        <name>ATP</name>
        <dbReference type="ChEBI" id="CHEBI:30616"/>
    </ligand>
</feature>
<dbReference type="GO" id="GO:0004017">
    <property type="term" value="F:AMP kinase activity"/>
    <property type="evidence" value="ECO:0007669"/>
    <property type="project" value="UniProtKB-UniRule"/>
</dbReference>
<dbReference type="InterPro" id="IPR006259">
    <property type="entry name" value="Adenyl_kin_sub"/>
</dbReference>
<keyword evidence="5" id="KW-0963">Cytoplasm</keyword>
<keyword evidence="1 5" id="KW-0808">Transferase</keyword>
<dbReference type="InterPro" id="IPR027417">
    <property type="entry name" value="P-loop_NTPase"/>
</dbReference>
<dbReference type="GO" id="GO:0005524">
    <property type="term" value="F:ATP binding"/>
    <property type="evidence" value="ECO:0007669"/>
    <property type="project" value="UniProtKB-UniRule"/>
</dbReference>
<evidence type="ECO:0000313" key="10">
    <source>
        <dbReference type="Proteomes" id="UP000240009"/>
    </source>
</evidence>
<organism evidence="9 10">
    <name type="scientific">Blastopirellula marina</name>
    <dbReference type="NCBI Taxonomy" id="124"/>
    <lineage>
        <taxon>Bacteria</taxon>
        <taxon>Pseudomonadati</taxon>
        <taxon>Planctomycetota</taxon>
        <taxon>Planctomycetia</taxon>
        <taxon>Pirellulales</taxon>
        <taxon>Pirellulaceae</taxon>
        <taxon>Blastopirellula</taxon>
    </lineage>
</organism>
<dbReference type="UniPathway" id="UPA00588">
    <property type="reaction ID" value="UER00649"/>
</dbReference>
<dbReference type="OrthoDB" id="9805030at2"/>
<evidence type="ECO:0000256" key="2">
    <source>
        <dbReference type="ARBA" id="ARBA00022727"/>
    </source>
</evidence>
<comment type="domain">
    <text evidence="5">Consists of three domains, a large central CORE domain and two small peripheral domains, NMPbind and LID, which undergo movements during catalysis. The LID domain closes over the site of phosphoryl transfer upon ATP binding. Assembling and dissambling the active center during each catalytic cycle provides an effective means to prevent ATP hydrolysis. Some bacteria have evolved a zinc-coordinating structure that stabilizes the LID domain.</text>
</comment>
<feature type="binding site" evidence="5">
    <location>
        <position position="156"/>
    </location>
    <ligand>
        <name>AMP</name>
        <dbReference type="ChEBI" id="CHEBI:456215"/>
    </ligand>
</feature>
<keyword evidence="5" id="KW-0862">Zinc</keyword>
<feature type="binding site" evidence="5">
    <location>
        <position position="149"/>
    </location>
    <ligand>
        <name>Zn(2+)</name>
        <dbReference type="ChEBI" id="CHEBI:29105"/>
        <note>structural</note>
    </ligand>
</feature>
<feature type="binding site" evidence="5">
    <location>
        <position position="37"/>
    </location>
    <ligand>
        <name>AMP</name>
        <dbReference type="ChEBI" id="CHEBI:456215"/>
    </ligand>
</feature>
<keyword evidence="2 5" id="KW-0545">Nucleotide biosynthesis</keyword>
<proteinExistence type="inferred from homology"/>
<feature type="region of interest" description="LID" evidence="5">
    <location>
        <begin position="122"/>
        <end position="159"/>
    </location>
</feature>
<comment type="caution">
    <text evidence="9">The sequence shown here is derived from an EMBL/GenBank/DDBJ whole genome shotgun (WGS) entry which is preliminary data.</text>
</comment>
<keyword evidence="5" id="KW-0479">Metal-binding</keyword>
<protein>
    <recommendedName>
        <fullName evidence="5 7">Adenylate kinase</fullName>
        <shortName evidence="5">AK</shortName>
        <ecNumber evidence="5 7">2.7.4.3</ecNumber>
    </recommendedName>
    <alternativeName>
        <fullName evidence="5">ATP-AMP transphosphorylase</fullName>
    </alternativeName>
    <alternativeName>
        <fullName evidence="5">ATP:AMP phosphotransferase</fullName>
    </alternativeName>
    <alternativeName>
        <fullName evidence="5">Adenylate monophosphate kinase</fullName>
    </alternativeName>
</protein>
<feature type="binding site" evidence="5">
    <location>
        <position position="167"/>
    </location>
    <ligand>
        <name>AMP</name>
        <dbReference type="ChEBI" id="CHEBI:456215"/>
    </ligand>
</feature>
<gene>
    <name evidence="5" type="primary">adk</name>
    <name evidence="9" type="ORF">C5Y96_13965</name>
</gene>
<accession>A0A2S8FEK1</accession>
<feature type="domain" description="Adenylate kinase active site lid" evidence="8">
    <location>
        <begin position="123"/>
        <end position="158"/>
    </location>
</feature>
<dbReference type="HAMAP" id="MF_00235">
    <property type="entry name" value="Adenylate_kinase_Adk"/>
    <property type="match status" value="1"/>
</dbReference>
<dbReference type="GO" id="GO:0008270">
    <property type="term" value="F:zinc ion binding"/>
    <property type="evidence" value="ECO:0007669"/>
    <property type="project" value="UniProtKB-UniRule"/>
</dbReference>
<dbReference type="Gene3D" id="3.40.50.300">
    <property type="entry name" value="P-loop containing nucleotide triphosphate hydrolases"/>
    <property type="match status" value="1"/>
</dbReference>
<evidence type="ECO:0000256" key="4">
    <source>
        <dbReference type="ARBA" id="ARBA00022777"/>
    </source>
</evidence>
<dbReference type="SUPFAM" id="SSF57774">
    <property type="entry name" value="Microbial and mitochondrial ADK, insert 'zinc finger' domain"/>
    <property type="match status" value="1"/>
</dbReference>
<keyword evidence="4 5" id="KW-0418">Kinase</keyword>
<dbReference type="InterPro" id="IPR033690">
    <property type="entry name" value="Adenylat_kinase_CS"/>
</dbReference>
<dbReference type="PANTHER" id="PTHR23359">
    <property type="entry name" value="NUCLEOTIDE KINASE"/>
    <property type="match status" value="1"/>
</dbReference>
<evidence type="ECO:0000256" key="7">
    <source>
        <dbReference type="RuleBase" id="RU003331"/>
    </source>
</evidence>
<dbReference type="InterPro" id="IPR000850">
    <property type="entry name" value="Adenylat/UMP-CMP_kin"/>
</dbReference>
<keyword evidence="5 7" id="KW-0067">ATP-binding</keyword>
<dbReference type="SUPFAM" id="SSF52540">
    <property type="entry name" value="P-loop containing nucleoside triphosphate hydrolases"/>
    <property type="match status" value="1"/>
</dbReference>
<sequence length="211" mass="24114">MHKYVFMGVQGSGKGTQAKLLEQHLDLTHIGVGDILRWNIKNHTKLAAKIKRILNAGKLVDDEIVEEIVQRRLQEHDWNFGFILDGFPRNANQAAFFLESYDIDAVVHIVVPDEVIKKRVLARRLCEDCGVDFNVIDHRPKIEGRCDICGGKLIRRADDTEEVLANRLAEYHEKTKPVLEIFRRKELVVEVDGTQAVDVVQAEIRKSINII</sequence>
<dbReference type="Pfam" id="PF05191">
    <property type="entry name" value="ADK_lid"/>
    <property type="match status" value="1"/>
</dbReference>
<evidence type="ECO:0000256" key="6">
    <source>
        <dbReference type="RuleBase" id="RU003330"/>
    </source>
</evidence>
<feature type="binding site" evidence="5">
    <location>
        <position position="146"/>
    </location>
    <ligand>
        <name>Zn(2+)</name>
        <dbReference type="ChEBI" id="CHEBI:29105"/>
        <note>structural</note>
    </ligand>
</feature>
<feature type="binding site" evidence="5">
    <location>
        <position position="93"/>
    </location>
    <ligand>
        <name>AMP</name>
        <dbReference type="ChEBI" id="CHEBI:456215"/>
    </ligand>
</feature>
<feature type="binding site" evidence="5">
    <location>
        <position position="123"/>
    </location>
    <ligand>
        <name>ATP</name>
        <dbReference type="ChEBI" id="CHEBI:30616"/>
    </ligand>
</feature>
<dbReference type="RefSeq" id="WP_105354388.1">
    <property type="nucleotide sequence ID" value="NZ_PUIA01000038.1"/>
</dbReference>
<feature type="region of interest" description="NMP" evidence="5">
    <location>
        <begin position="31"/>
        <end position="60"/>
    </location>
</feature>
<evidence type="ECO:0000256" key="1">
    <source>
        <dbReference type="ARBA" id="ARBA00022679"/>
    </source>
</evidence>
<comment type="caution">
    <text evidence="5">Lacks conserved residue(s) required for the propagation of feature annotation.</text>
</comment>
<dbReference type="GO" id="GO:0005737">
    <property type="term" value="C:cytoplasm"/>
    <property type="evidence" value="ECO:0007669"/>
    <property type="project" value="UniProtKB-SubCell"/>
</dbReference>
<feature type="binding site" evidence="5">
    <location>
        <begin position="86"/>
        <end position="89"/>
    </location>
    <ligand>
        <name>AMP</name>
        <dbReference type="ChEBI" id="CHEBI:456215"/>
    </ligand>
</feature>
<evidence type="ECO:0000256" key="3">
    <source>
        <dbReference type="ARBA" id="ARBA00022741"/>
    </source>
</evidence>
<evidence type="ECO:0000313" key="9">
    <source>
        <dbReference type="EMBL" id="PQO30572.1"/>
    </source>
</evidence>
<dbReference type="NCBIfam" id="TIGR01351">
    <property type="entry name" value="adk"/>
    <property type="match status" value="1"/>
</dbReference>
<dbReference type="Pfam" id="PF00406">
    <property type="entry name" value="ADK"/>
    <property type="match status" value="1"/>
</dbReference>
<comment type="subcellular location">
    <subcellularLocation>
        <location evidence="5 7">Cytoplasm</location>
    </subcellularLocation>
</comment>